<organism evidence="2 3">
    <name type="scientific">Striga asiatica</name>
    <name type="common">Asiatic witchweed</name>
    <name type="synonym">Buchnera asiatica</name>
    <dbReference type="NCBI Taxonomy" id="4170"/>
    <lineage>
        <taxon>Eukaryota</taxon>
        <taxon>Viridiplantae</taxon>
        <taxon>Streptophyta</taxon>
        <taxon>Embryophyta</taxon>
        <taxon>Tracheophyta</taxon>
        <taxon>Spermatophyta</taxon>
        <taxon>Magnoliopsida</taxon>
        <taxon>eudicotyledons</taxon>
        <taxon>Gunneridae</taxon>
        <taxon>Pentapetalae</taxon>
        <taxon>asterids</taxon>
        <taxon>lamiids</taxon>
        <taxon>Lamiales</taxon>
        <taxon>Orobanchaceae</taxon>
        <taxon>Buchnereae</taxon>
        <taxon>Striga</taxon>
    </lineage>
</organism>
<comment type="caution">
    <text evidence="2">The sequence shown here is derived from an EMBL/GenBank/DDBJ whole genome shotgun (WGS) entry which is preliminary data.</text>
</comment>
<feature type="region of interest" description="Disordered" evidence="1">
    <location>
        <begin position="48"/>
        <end position="103"/>
    </location>
</feature>
<name>A0A5A7RBF6_STRAF</name>
<dbReference type="AlphaFoldDB" id="A0A5A7RBF6"/>
<gene>
    <name evidence="2" type="ORF">STAS_32683</name>
</gene>
<dbReference type="Proteomes" id="UP000325081">
    <property type="component" value="Unassembled WGS sequence"/>
</dbReference>
<proteinExistence type="predicted"/>
<evidence type="ECO:0000313" key="3">
    <source>
        <dbReference type="Proteomes" id="UP000325081"/>
    </source>
</evidence>
<keyword evidence="3" id="KW-1185">Reference proteome</keyword>
<feature type="region of interest" description="Disordered" evidence="1">
    <location>
        <begin position="118"/>
        <end position="158"/>
    </location>
</feature>
<dbReference type="EMBL" id="BKCP01011625">
    <property type="protein sequence ID" value="GER55045.1"/>
    <property type="molecule type" value="Genomic_DNA"/>
</dbReference>
<evidence type="ECO:0000313" key="2">
    <source>
        <dbReference type="EMBL" id="GER55045.1"/>
    </source>
</evidence>
<feature type="compositionally biased region" description="Low complexity" evidence="1">
    <location>
        <begin position="130"/>
        <end position="146"/>
    </location>
</feature>
<protein>
    <submittedName>
        <fullName evidence="2">Uncharacterized protein</fullName>
    </submittedName>
</protein>
<feature type="compositionally biased region" description="Polar residues" evidence="1">
    <location>
        <begin position="147"/>
        <end position="158"/>
    </location>
</feature>
<feature type="compositionally biased region" description="Polar residues" evidence="1">
    <location>
        <begin position="62"/>
        <end position="73"/>
    </location>
</feature>
<sequence>MALIDGQLEATQLPFASPSYSQIYKHAFIDYPSTPLTNPCCCTSAVKNSSGGRPKSHLLPQFKSSSNTTQNPSHRCPSLSPPPAQPQAATLRQDSPRCGHHLRKRRKDHYHCQHWHLPRPAPLWSPLTPTSASATSTCSSASRTASNKQSSRSSMAMS</sequence>
<evidence type="ECO:0000256" key="1">
    <source>
        <dbReference type="SAM" id="MobiDB-lite"/>
    </source>
</evidence>
<reference evidence="3" key="1">
    <citation type="journal article" date="2019" name="Curr. Biol.">
        <title>Genome Sequence of Striga asiatica Provides Insight into the Evolution of Plant Parasitism.</title>
        <authorList>
            <person name="Yoshida S."/>
            <person name="Kim S."/>
            <person name="Wafula E.K."/>
            <person name="Tanskanen J."/>
            <person name="Kim Y.M."/>
            <person name="Honaas L."/>
            <person name="Yang Z."/>
            <person name="Spallek T."/>
            <person name="Conn C.E."/>
            <person name="Ichihashi Y."/>
            <person name="Cheong K."/>
            <person name="Cui S."/>
            <person name="Der J.P."/>
            <person name="Gundlach H."/>
            <person name="Jiao Y."/>
            <person name="Hori C."/>
            <person name="Ishida J.K."/>
            <person name="Kasahara H."/>
            <person name="Kiba T."/>
            <person name="Kim M.S."/>
            <person name="Koo N."/>
            <person name="Laohavisit A."/>
            <person name="Lee Y.H."/>
            <person name="Lumba S."/>
            <person name="McCourt P."/>
            <person name="Mortimer J.C."/>
            <person name="Mutuku J.M."/>
            <person name="Nomura T."/>
            <person name="Sasaki-Sekimoto Y."/>
            <person name="Seto Y."/>
            <person name="Wang Y."/>
            <person name="Wakatake T."/>
            <person name="Sakakibara H."/>
            <person name="Demura T."/>
            <person name="Yamaguchi S."/>
            <person name="Yoneyama K."/>
            <person name="Manabe R.I."/>
            <person name="Nelson D.C."/>
            <person name="Schulman A.H."/>
            <person name="Timko M.P."/>
            <person name="dePamphilis C.W."/>
            <person name="Choi D."/>
            <person name="Shirasu K."/>
        </authorList>
    </citation>
    <scope>NUCLEOTIDE SEQUENCE [LARGE SCALE GENOMIC DNA]</scope>
    <source>
        <strain evidence="3">cv. UVA1</strain>
    </source>
</reference>
<accession>A0A5A7RBF6</accession>